<evidence type="ECO:0000256" key="2">
    <source>
        <dbReference type="ARBA" id="ARBA00023002"/>
    </source>
</evidence>
<evidence type="ECO:0000256" key="1">
    <source>
        <dbReference type="ARBA" id="ARBA00006484"/>
    </source>
</evidence>
<dbReference type="Gene3D" id="3.40.50.720">
    <property type="entry name" value="NAD(P)-binding Rossmann-like Domain"/>
    <property type="match status" value="1"/>
</dbReference>
<dbReference type="RefSeq" id="WP_036693901.1">
    <property type="nucleotide sequence ID" value="NZ_JNVM01000071.1"/>
</dbReference>
<gene>
    <name evidence="6" type="ORF">ET33_35090</name>
</gene>
<dbReference type="InterPro" id="IPR020904">
    <property type="entry name" value="Sc_DH/Rdtase_CS"/>
</dbReference>
<dbReference type="PANTHER" id="PTHR24321">
    <property type="entry name" value="DEHYDROGENASES, SHORT CHAIN"/>
    <property type="match status" value="1"/>
</dbReference>
<dbReference type="eggNOG" id="COG1028">
    <property type="taxonomic scope" value="Bacteria"/>
</dbReference>
<keyword evidence="7" id="KW-1185">Reference proteome</keyword>
<comment type="similarity">
    <text evidence="1">Belongs to the short-chain dehydrogenases/reductases (SDR) family.</text>
</comment>
<keyword evidence="2" id="KW-0560">Oxidoreductase</keyword>
<dbReference type="PRINTS" id="PR00081">
    <property type="entry name" value="GDHRDH"/>
</dbReference>
<dbReference type="InterPro" id="IPR036291">
    <property type="entry name" value="NAD(P)-bd_dom_sf"/>
</dbReference>
<dbReference type="InterPro" id="IPR057326">
    <property type="entry name" value="KR_dom"/>
</dbReference>
<dbReference type="OrthoDB" id="9803333at2"/>
<sequence>MRKVAAVTGGAQGIGKAVALEFVKAGYEVSVADTDKEAGMELMEQVRSLGGKGMFLPVDVAKETEVERWFKLMLDDFGRIDVLVNNAGIGVNGPMLELPMESFDRVLNVNLRGTFVCSQQAARAMKRQGGGVILNMASTRALMSEAGTEAYSASKGGLLALTHAMAVSLGPYGIRVNAVSPGWIETADWQKASNRRPPVHNERDRLQHPAGRVGTPADIAAACLYLAGDGAGFVTGQNLVVDGGMTVKMIYEE</sequence>
<dbReference type="SUPFAM" id="SSF51735">
    <property type="entry name" value="NAD(P)-binding Rossmann-fold domains"/>
    <property type="match status" value="1"/>
</dbReference>
<organism evidence="6 7">
    <name type="scientific">Paenibacillus tyrfis</name>
    <dbReference type="NCBI Taxonomy" id="1501230"/>
    <lineage>
        <taxon>Bacteria</taxon>
        <taxon>Bacillati</taxon>
        <taxon>Bacillota</taxon>
        <taxon>Bacilli</taxon>
        <taxon>Bacillales</taxon>
        <taxon>Paenibacillaceae</taxon>
        <taxon>Paenibacillus</taxon>
    </lineage>
</organism>
<keyword evidence="3" id="KW-0520">NAD</keyword>
<dbReference type="Pfam" id="PF13561">
    <property type="entry name" value="adh_short_C2"/>
    <property type="match status" value="1"/>
</dbReference>
<dbReference type="PANTHER" id="PTHR24321:SF8">
    <property type="entry name" value="ESTRADIOL 17-BETA-DEHYDROGENASE 8-RELATED"/>
    <property type="match status" value="1"/>
</dbReference>
<dbReference type="InterPro" id="IPR002347">
    <property type="entry name" value="SDR_fam"/>
</dbReference>
<dbReference type="NCBIfam" id="NF005559">
    <property type="entry name" value="PRK07231.1"/>
    <property type="match status" value="1"/>
</dbReference>
<evidence type="ECO:0000256" key="4">
    <source>
        <dbReference type="SAM" id="MobiDB-lite"/>
    </source>
</evidence>
<evidence type="ECO:0000313" key="6">
    <source>
        <dbReference type="EMBL" id="KEQ21602.1"/>
    </source>
</evidence>
<dbReference type="PRINTS" id="PR00080">
    <property type="entry name" value="SDRFAMILY"/>
</dbReference>
<protein>
    <submittedName>
        <fullName evidence="6">Oxidoreductase</fullName>
    </submittedName>
</protein>
<evidence type="ECO:0000256" key="3">
    <source>
        <dbReference type="ARBA" id="ARBA00023027"/>
    </source>
</evidence>
<proteinExistence type="inferred from homology"/>
<feature type="region of interest" description="Disordered" evidence="4">
    <location>
        <begin position="193"/>
        <end position="212"/>
    </location>
</feature>
<dbReference type="GO" id="GO:0008206">
    <property type="term" value="P:bile acid metabolic process"/>
    <property type="evidence" value="ECO:0007669"/>
    <property type="project" value="UniProtKB-ARBA"/>
</dbReference>
<dbReference type="PROSITE" id="PS00061">
    <property type="entry name" value="ADH_SHORT"/>
    <property type="match status" value="1"/>
</dbReference>
<evidence type="ECO:0000259" key="5">
    <source>
        <dbReference type="SMART" id="SM00822"/>
    </source>
</evidence>
<dbReference type="SMART" id="SM00822">
    <property type="entry name" value="PKS_KR"/>
    <property type="match status" value="1"/>
</dbReference>
<reference evidence="6 7" key="1">
    <citation type="submission" date="2014-06" db="EMBL/GenBank/DDBJ databases">
        <title>Draft genome sequence of Paenibacillus sp. MSt1.</title>
        <authorList>
            <person name="Aw Y.K."/>
            <person name="Ong K.S."/>
            <person name="Gan H.M."/>
            <person name="Lee S.M."/>
        </authorList>
    </citation>
    <scope>NUCLEOTIDE SEQUENCE [LARGE SCALE GENOMIC DNA]</scope>
    <source>
        <strain evidence="6 7">MSt1</strain>
    </source>
</reference>
<dbReference type="EMBL" id="JNVM01000071">
    <property type="protein sequence ID" value="KEQ21602.1"/>
    <property type="molecule type" value="Genomic_DNA"/>
</dbReference>
<dbReference type="Proteomes" id="UP000028123">
    <property type="component" value="Unassembled WGS sequence"/>
</dbReference>
<dbReference type="FunFam" id="3.40.50.720:FF:000084">
    <property type="entry name" value="Short-chain dehydrogenase reductase"/>
    <property type="match status" value="1"/>
</dbReference>
<comment type="caution">
    <text evidence="6">The sequence shown here is derived from an EMBL/GenBank/DDBJ whole genome shotgun (WGS) entry which is preliminary data.</text>
</comment>
<evidence type="ECO:0000313" key="7">
    <source>
        <dbReference type="Proteomes" id="UP000028123"/>
    </source>
</evidence>
<dbReference type="AlphaFoldDB" id="A0A081NT29"/>
<accession>A0A081NT29</accession>
<dbReference type="GO" id="GO:0016491">
    <property type="term" value="F:oxidoreductase activity"/>
    <property type="evidence" value="ECO:0007669"/>
    <property type="project" value="UniProtKB-KW"/>
</dbReference>
<feature type="domain" description="Ketoreductase" evidence="5">
    <location>
        <begin position="3"/>
        <end position="186"/>
    </location>
</feature>
<name>A0A081NT29_9BACL</name>